<feature type="domain" description="Thiamine pyrophosphate enzyme N-terminal TPP-binding" evidence="2">
    <location>
        <begin position="5"/>
        <end position="110"/>
    </location>
</feature>
<dbReference type="PANTHER" id="PTHR18968:SF133">
    <property type="entry name" value="BENZOYLFORMATE DECARBOXYLASE"/>
    <property type="match status" value="1"/>
</dbReference>
<evidence type="ECO:0000259" key="2">
    <source>
        <dbReference type="Pfam" id="PF02776"/>
    </source>
</evidence>
<proteinExistence type="inferred from homology"/>
<dbReference type="EMBL" id="UINC01068442">
    <property type="protein sequence ID" value="SVC01078.1"/>
    <property type="molecule type" value="Genomic_DNA"/>
</dbReference>
<dbReference type="GO" id="GO:0003984">
    <property type="term" value="F:acetolactate synthase activity"/>
    <property type="evidence" value="ECO:0007669"/>
    <property type="project" value="TreeGrafter"/>
</dbReference>
<dbReference type="InterPro" id="IPR045229">
    <property type="entry name" value="TPP_enz"/>
</dbReference>
<sequence>MSQTMTGKQALLEMLKAEGVEYIFGNPGTSEGPIIDLLGDYPEFKYILALQESVAVGMGESYARATGKASFVGLHVDSGLANGIALMLDALNTGTPMVVTSANYDSRKVNEVMTDLAN</sequence>
<evidence type="ECO:0000256" key="1">
    <source>
        <dbReference type="ARBA" id="ARBA00007812"/>
    </source>
</evidence>
<dbReference type="InterPro" id="IPR029061">
    <property type="entry name" value="THDP-binding"/>
</dbReference>
<protein>
    <recommendedName>
        <fullName evidence="2">Thiamine pyrophosphate enzyme N-terminal TPP-binding domain-containing protein</fullName>
    </recommendedName>
</protein>
<dbReference type="GO" id="GO:0030976">
    <property type="term" value="F:thiamine pyrophosphate binding"/>
    <property type="evidence" value="ECO:0007669"/>
    <property type="project" value="InterPro"/>
</dbReference>
<gene>
    <name evidence="3" type="ORF">METZ01_LOCUS253932</name>
</gene>
<accession>A0A382IND4</accession>
<evidence type="ECO:0000313" key="3">
    <source>
        <dbReference type="EMBL" id="SVC01078.1"/>
    </source>
</evidence>
<feature type="non-terminal residue" evidence="3">
    <location>
        <position position="118"/>
    </location>
</feature>
<dbReference type="AlphaFoldDB" id="A0A382IND4"/>
<dbReference type="PANTHER" id="PTHR18968">
    <property type="entry name" value="THIAMINE PYROPHOSPHATE ENZYMES"/>
    <property type="match status" value="1"/>
</dbReference>
<dbReference type="CDD" id="cd07035">
    <property type="entry name" value="TPP_PYR_POX_like"/>
    <property type="match status" value="1"/>
</dbReference>
<dbReference type="SUPFAM" id="SSF52518">
    <property type="entry name" value="Thiamin diphosphate-binding fold (THDP-binding)"/>
    <property type="match status" value="1"/>
</dbReference>
<dbReference type="GO" id="GO:0050660">
    <property type="term" value="F:flavin adenine dinucleotide binding"/>
    <property type="evidence" value="ECO:0007669"/>
    <property type="project" value="TreeGrafter"/>
</dbReference>
<dbReference type="Pfam" id="PF02776">
    <property type="entry name" value="TPP_enzyme_N"/>
    <property type="match status" value="1"/>
</dbReference>
<comment type="similarity">
    <text evidence="1">Belongs to the TPP enzyme family.</text>
</comment>
<reference evidence="3" key="1">
    <citation type="submission" date="2018-05" db="EMBL/GenBank/DDBJ databases">
        <authorList>
            <person name="Lanie J.A."/>
            <person name="Ng W.-L."/>
            <person name="Kazmierczak K.M."/>
            <person name="Andrzejewski T.M."/>
            <person name="Davidsen T.M."/>
            <person name="Wayne K.J."/>
            <person name="Tettelin H."/>
            <person name="Glass J.I."/>
            <person name="Rusch D."/>
            <person name="Podicherti R."/>
            <person name="Tsui H.-C.T."/>
            <person name="Winkler M.E."/>
        </authorList>
    </citation>
    <scope>NUCLEOTIDE SEQUENCE</scope>
</reference>
<dbReference type="InterPro" id="IPR012001">
    <property type="entry name" value="Thiamin_PyroP_enz_TPP-bd_dom"/>
</dbReference>
<organism evidence="3">
    <name type="scientific">marine metagenome</name>
    <dbReference type="NCBI Taxonomy" id="408172"/>
    <lineage>
        <taxon>unclassified sequences</taxon>
        <taxon>metagenomes</taxon>
        <taxon>ecological metagenomes</taxon>
    </lineage>
</organism>
<name>A0A382IND4_9ZZZZ</name>
<dbReference type="Gene3D" id="3.40.50.970">
    <property type="match status" value="1"/>
</dbReference>